<evidence type="ECO:0000313" key="3">
    <source>
        <dbReference type="Proteomes" id="UP000829196"/>
    </source>
</evidence>
<dbReference type="EMBL" id="JAGYWB010000003">
    <property type="protein sequence ID" value="KAI0526820.1"/>
    <property type="molecule type" value="Genomic_DNA"/>
</dbReference>
<keyword evidence="1" id="KW-0812">Transmembrane</keyword>
<evidence type="ECO:0000313" key="2">
    <source>
        <dbReference type="EMBL" id="KAI0526820.1"/>
    </source>
</evidence>
<dbReference type="AlphaFoldDB" id="A0A8T3C6C9"/>
<keyword evidence="3" id="KW-1185">Reference proteome</keyword>
<keyword evidence="1" id="KW-1133">Transmembrane helix</keyword>
<comment type="caution">
    <text evidence="2">The sequence shown here is derived from an EMBL/GenBank/DDBJ whole genome shotgun (WGS) entry which is preliminary data.</text>
</comment>
<evidence type="ECO:0000256" key="1">
    <source>
        <dbReference type="SAM" id="Phobius"/>
    </source>
</evidence>
<reference evidence="2" key="1">
    <citation type="journal article" date="2022" name="Front. Genet.">
        <title>Chromosome-Scale Assembly of the Dendrobium nobile Genome Provides Insights Into the Molecular Mechanism of the Biosynthesis of the Medicinal Active Ingredient of Dendrobium.</title>
        <authorList>
            <person name="Xu Q."/>
            <person name="Niu S.-C."/>
            <person name="Li K.-L."/>
            <person name="Zheng P.-J."/>
            <person name="Zhang X.-J."/>
            <person name="Jia Y."/>
            <person name="Liu Y."/>
            <person name="Niu Y.-X."/>
            <person name="Yu L.-H."/>
            <person name="Chen D.-F."/>
            <person name="Zhang G.-Q."/>
        </authorList>
    </citation>
    <scope>NUCLEOTIDE SEQUENCE</scope>
    <source>
        <tissue evidence="2">Leaf</tissue>
    </source>
</reference>
<keyword evidence="1" id="KW-0472">Membrane</keyword>
<feature type="transmembrane region" description="Helical" evidence="1">
    <location>
        <begin position="47"/>
        <end position="67"/>
    </location>
</feature>
<proteinExistence type="predicted"/>
<name>A0A8T3C6C9_DENNO</name>
<feature type="transmembrane region" description="Helical" evidence="1">
    <location>
        <begin position="21"/>
        <end position="41"/>
    </location>
</feature>
<organism evidence="2 3">
    <name type="scientific">Dendrobium nobile</name>
    <name type="common">Orchid</name>
    <dbReference type="NCBI Taxonomy" id="94219"/>
    <lineage>
        <taxon>Eukaryota</taxon>
        <taxon>Viridiplantae</taxon>
        <taxon>Streptophyta</taxon>
        <taxon>Embryophyta</taxon>
        <taxon>Tracheophyta</taxon>
        <taxon>Spermatophyta</taxon>
        <taxon>Magnoliopsida</taxon>
        <taxon>Liliopsida</taxon>
        <taxon>Asparagales</taxon>
        <taxon>Orchidaceae</taxon>
        <taxon>Epidendroideae</taxon>
        <taxon>Malaxideae</taxon>
        <taxon>Dendrobiinae</taxon>
        <taxon>Dendrobium</taxon>
    </lineage>
</organism>
<accession>A0A8T3C6C9</accession>
<gene>
    <name evidence="2" type="ORF">KFK09_002412</name>
</gene>
<protein>
    <submittedName>
        <fullName evidence="2">Uncharacterized protein</fullName>
    </submittedName>
</protein>
<sequence>MYFSSCLNTRFVTCLLEPLLLKIYFISFQHSLPLFLTYTIFTKQTLIPLTIIHFSFLKIMIYILLLFSFSKLIQLYFQDVRFSLFQHTLFHHRTLLLLNNLTFNSHSFKHYSSKQTLPHLPIS</sequence>
<dbReference type="Proteomes" id="UP000829196">
    <property type="component" value="Unassembled WGS sequence"/>
</dbReference>